<organism evidence="1 2">
    <name type="scientific">Castanea mollissima</name>
    <name type="common">Chinese chestnut</name>
    <dbReference type="NCBI Taxonomy" id="60419"/>
    <lineage>
        <taxon>Eukaryota</taxon>
        <taxon>Viridiplantae</taxon>
        <taxon>Streptophyta</taxon>
        <taxon>Embryophyta</taxon>
        <taxon>Tracheophyta</taxon>
        <taxon>Spermatophyta</taxon>
        <taxon>Magnoliopsida</taxon>
        <taxon>eudicotyledons</taxon>
        <taxon>Gunneridae</taxon>
        <taxon>Pentapetalae</taxon>
        <taxon>rosids</taxon>
        <taxon>fabids</taxon>
        <taxon>Fagales</taxon>
        <taxon>Fagaceae</taxon>
        <taxon>Castanea</taxon>
    </lineage>
</organism>
<keyword evidence="2" id="KW-1185">Reference proteome</keyword>
<reference evidence="1" key="1">
    <citation type="submission" date="2020-03" db="EMBL/GenBank/DDBJ databases">
        <title>Castanea mollissima Vanexum genome sequencing.</title>
        <authorList>
            <person name="Staton M."/>
        </authorList>
    </citation>
    <scope>NUCLEOTIDE SEQUENCE</scope>
    <source>
        <tissue evidence="1">Leaf</tissue>
    </source>
</reference>
<evidence type="ECO:0000313" key="1">
    <source>
        <dbReference type="EMBL" id="KAF3942533.1"/>
    </source>
</evidence>
<protein>
    <submittedName>
        <fullName evidence="1">Uncharacterized protein</fullName>
    </submittedName>
</protein>
<comment type="caution">
    <text evidence="1">The sequence shown here is derived from an EMBL/GenBank/DDBJ whole genome shotgun (WGS) entry which is preliminary data.</text>
</comment>
<dbReference type="Proteomes" id="UP000737018">
    <property type="component" value="Unassembled WGS sequence"/>
</dbReference>
<sequence>MNSHIIFLRSTFLVSLFLTTLVAIEYFPVSLSASAASYSNCIVGFWRTAKPDACGNPRLRLTCEKNVTNNTTVDVRNVSYRLYSMSTIVREDFATGICSPTLVNVTLHSQSSDNVTLSEICSVCTRAMGVCSYHLSSNDITCYCSNHSHTCLSPPSAQPSNLPVPPLVALAPRVLHPFAEGPHVFAAIP</sequence>
<evidence type="ECO:0000313" key="2">
    <source>
        <dbReference type="Proteomes" id="UP000737018"/>
    </source>
</evidence>
<feature type="non-terminal residue" evidence="1">
    <location>
        <position position="189"/>
    </location>
</feature>
<accession>A0A8J4QBZ6</accession>
<gene>
    <name evidence="1" type="ORF">CMV_030819</name>
</gene>
<proteinExistence type="predicted"/>
<dbReference type="EMBL" id="JRKL02014032">
    <property type="protein sequence ID" value="KAF3942533.1"/>
    <property type="molecule type" value="Genomic_DNA"/>
</dbReference>
<dbReference type="AlphaFoldDB" id="A0A8J4QBZ6"/>
<name>A0A8J4QBZ6_9ROSI</name>